<dbReference type="Gene3D" id="3.30.360.10">
    <property type="entry name" value="Dihydrodipicolinate Reductase, domain 2"/>
    <property type="match status" value="1"/>
</dbReference>
<dbReference type="InterPro" id="IPR050463">
    <property type="entry name" value="Gfo/Idh/MocA_oxidrdct_glycsds"/>
</dbReference>
<dbReference type="SUPFAM" id="SSF51735">
    <property type="entry name" value="NAD(P)-binding Rossmann-fold domains"/>
    <property type="match status" value="1"/>
</dbReference>
<gene>
    <name evidence="4" type="ORF">AVDCRST_MAG73-458</name>
</gene>
<dbReference type="Gene3D" id="3.40.50.720">
    <property type="entry name" value="NAD(P)-binding Rossmann-like Domain"/>
    <property type="match status" value="1"/>
</dbReference>
<evidence type="ECO:0000256" key="1">
    <source>
        <dbReference type="ARBA" id="ARBA00023002"/>
    </source>
</evidence>
<feature type="domain" description="Gfo/Idh/MocA-like oxidoreductase N-terminal" evidence="2">
    <location>
        <begin position="13"/>
        <end position="130"/>
    </location>
</feature>
<protein>
    <submittedName>
        <fullName evidence="4">GH109</fullName>
        <ecNumber evidence="4">1.1.1.18</ecNumber>
    </submittedName>
</protein>
<dbReference type="InterPro" id="IPR036291">
    <property type="entry name" value="NAD(P)-bd_dom_sf"/>
</dbReference>
<dbReference type="AlphaFoldDB" id="A0A6J4TLZ4"/>
<dbReference type="GO" id="GO:0000166">
    <property type="term" value="F:nucleotide binding"/>
    <property type="evidence" value="ECO:0007669"/>
    <property type="project" value="InterPro"/>
</dbReference>
<reference evidence="4" key="1">
    <citation type="submission" date="2020-02" db="EMBL/GenBank/DDBJ databases">
        <authorList>
            <person name="Meier V. D."/>
        </authorList>
    </citation>
    <scope>NUCLEOTIDE SEQUENCE</scope>
    <source>
        <strain evidence="4">AVDCRST_MAG73</strain>
    </source>
</reference>
<evidence type="ECO:0000259" key="2">
    <source>
        <dbReference type="Pfam" id="PF01408"/>
    </source>
</evidence>
<name>A0A6J4TLZ4_9BACT</name>
<dbReference type="Pfam" id="PF02894">
    <property type="entry name" value="GFO_IDH_MocA_C"/>
    <property type="match status" value="1"/>
</dbReference>
<dbReference type="InterPro" id="IPR000683">
    <property type="entry name" value="Gfo/Idh/MocA-like_OxRdtase_N"/>
</dbReference>
<dbReference type="GO" id="GO:0050112">
    <property type="term" value="F:inositol 2-dehydrogenase (NAD+) activity"/>
    <property type="evidence" value="ECO:0007669"/>
    <property type="project" value="UniProtKB-EC"/>
</dbReference>
<dbReference type="PANTHER" id="PTHR43818:SF11">
    <property type="entry name" value="BCDNA.GH03377"/>
    <property type="match status" value="1"/>
</dbReference>
<dbReference type="InterPro" id="IPR004104">
    <property type="entry name" value="Gfo/Idh/MocA-like_OxRdtase_C"/>
</dbReference>
<dbReference type="PANTHER" id="PTHR43818">
    <property type="entry name" value="BCDNA.GH03377"/>
    <property type="match status" value="1"/>
</dbReference>
<dbReference type="SUPFAM" id="SSF55347">
    <property type="entry name" value="Glyceraldehyde-3-phosphate dehydrogenase-like, C-terminal domain"/>
    <property type="match status" value="1"/>
</dbReference>
<dbReference type="EC" id="1.1.1.18" evidence="4"/>
<proteinExistence type="predicted"/>
<dbReference type="EMBL" id="CADCWE010000029">
    <property type="protein sequence ID" value="CAA9525416.1"/>
    <property type="molecule type" value="Genomic_DNA"/>
</dbReference>
<accession>A0A6J4TLZ4</accession>
<dbReference type="Pfam" id="PF01408">
    <property type="entry name" value="GFO_IDH_MocA"/>
    <property type="match status" value="1"/>
</dbReference>
<feature type="domain" description="Gfo/Idh/MocA-like oxidoreductase C-terminal" evidence="3">
    <location>
        <begin position="143"/>
        <end position="364"/>
    </location>
</feature>
<organism evidence="4">
    <name type="scientific">uncultured Thermomicrobiales bacterium</name>
    <dbReference type="NCBI Taxonomy" id="1645740"/>
    <lineage>
        <taxon>Bacteria</taxon>
        <taxon>Pseudomonadati</taxon>
        <taxon>Thermomicrobiota</taxon>
        <taxon>Thermomicrobia</taxon>
        <taxon>Thermomicrobiales</taxon>
        <taxon>environmental samples</taxon>
    </lineage>
</organism>
<keyword evidence="1 4" id="KW-0560">Oxidoreductase</keyword>
<sequence length="376" mass="40001">MSGREPGSDKDRVRVGVIGCGAGLFHLEGYAEEPRAEVVALAGLDTDRCRELAGKFNVGQTFGDYRELLAEADIDAVSVVVPNHLHLPVTLAALAAGKHVLVEKPLARNANEGRQMVDAAHAAGKILAIAFNRRHRHDMELVKAQVEAGELGRVYYAKAFWMRRAGIPGLGTWFTNKEQAGGGPLIDLGVHILDMALWLMGNPTVTRVSAATYAELGPQGKGNWPGSRFRQQAAGGYEVEDLATALLRMEDGSTLQLETAWAAYTGMSDEFGVSLFGSKGGAEIHVKDYAQTGTLRVYGDYGDAALDAAPRLVAKHGHGAIVRNFVTGILDGTPVSPSGEEGLDRVRLIDAIYRSAAEGREVEVGNGNRGTGDGAS</sequence>
<evidence type="ECO:0000313" key="4">
    <source>
        <dbReference type="EMBL" id="CAA9525416.1"/>
    </source>
</evidence>
<evidence type="ECO:0000259" key="3">
    <source>
        <dbReference type="Pfam" id="PF02894"/>
    </source>
</evidence>